<protein>
    <recommendedName>
        <fullName evidence="9">GDP-fucose protein O-fucosyltransferase 2</fullName>
        <ecNumber evidence="3">2.4.1.221</ecNumber>
    </recommendedName>
    <alternativeName>
        <fullName evidence="10">Peptide-O-fucosyltransferase 2</fullName>
    </alternativeName>
</protein>
<comment type="catalytic activity">
    <reaction evidence="11">
        <text>L-threonyl-[protein] + GDP-beta-L-fucose = 3-O-(alpha-L-fucosyl)-L-threonyl-[protein] + GDP + H(+)</text>
        <dbReference type="Rhea" id="RHEA:70491"/>
        <dbReference type="Rhea" id="RHEA-COMP:11060"/>
        <dbReference type="Rhea" id="RHEA-COMP:17915"/>
        <dbReference type="ChEBI" id="CHEBI:15378"/>
        <dbReference type="ChEBI" id="CHEBI:30013"/>
        <dbReference type="ChEBI" id="CHEBI:57273"/>
        <dbReference type="ChEBI" id="CHEBI:58189"/>
        <dbReference type="ChEBI" id="CHEBI:189631"/>
        <dbReference type="EC" id="2.4.1.221"/>
    </reaction>
    <physiologicalReaction direction="left-to-right" evidence="11">
        <dbReference type="Rhea" id="RHEA:70492"/>
    </physiologicalReaction>
</comment>
<evidence type="ECO:0000256" key="4">
    <source>
        <dbReference type="ARBA" id="ARBA00022679"/>
    </source>
</evidence>
<dbReference type="InterPro" id="IPR001660">
    <property type="entry name" value="SAM"/>
</dbReference>
<dbReference type="InterPro" id="IPR019378">
    <property type="entry name" value="GDP-Fuc_O-FucTrfase"/>
</dbReference>
<comment type="catalytic activity">
    <reaction evidence="12">
        <text>L-seryl-[protein] + GDP-beta-L-fucose = 3-O-(alpha-L-fucosyl)-L-seryl-[protein] + GDP + H(+)</text>
        <dbReference type="Rhea" id="RHEA:63644"/>
        <dbReference type="Rhea" id="RHEA-COMP:9863"/>
        <dbReference type="Rhea" id="RHEA-COMP:17914"/>
        <dbReference type="ChEBI" id="CHEBI:15378"/>
        <dbReference type="ChEBI" id="CHEBI:29999"/>
        <dbReference type="ChEBI" id="CHEBI:57273"/>
        <dbReference type="ChEBI" id="CHEBI:58189"/>
        <dbReference type="ChEBI" id="CHEBI:189632"/>
        <dbReference type="EC" id="2.4.1.221"/>
    </reaction>
    <physiologicalReaction direction="left-to-right" evidence="12">
        <dbReference type="Rhea" id="RHEA:63645"/>
    </physiologicalReaction>
</comment>
<dbReference type="InterPro" id="IPR045130">
    <property type="entry name" value="OFUT2-like"/>
</dbReference>
<keyword evidence="6" id="KW-0294">Fucose metabolism</keyword>
<evidence type="ECO:0000259" key="13">
    <source>
        <dbReference type="PROSITE" id="PS51140"/>
    </source>
</evidence>
<dbReference type="Proteomes" id="UP000694865">
    <property type="component" value="Unplaced"/>
</dbReference>
<keyword evidence="4" id="KW-0808">Transferase</keyword>
<dbReference type="CDD" id="cd09487">
    <property type="entry name" value="SAM_superfamily"/>
    <property type="match status" value="1"/>
</dbReference>
<evidence type="ECO:0000256" key="10">
    <source>
        <dbReference type="ARBA" id="ARBA00033083"/>
    </source>
</evidence>
<gene>
    <name evidence="15" type="primary">LOC100376342</name>
</gene>
<dbReference type="InterPro" id="IPR003892">
    <property type="entry name" value="CUE"/>
</dbReference>
<dbReference type="RefSeq" id="XP_002741256.1">
    <property type="nucleotide sequence ID" value="XM_002741210.2"/>
</dbReference>
<evidence type="ECO:0000256" key="3">
    <source>
        <dbReference type="ARBA" id="ARBA00012196"/>
    </source>
</evidence>
<dbReference type="CDD" id="cd11296">
    <property type="entry name" value="O-FucT_like"/>
    <property type="match status" value="1"/>
</dbReference>
<dbReference type="GeneID" id="100376342"/>
<dbReference type="EC" id="2.4.1.221" evidence="3"/>
<dbReference type="Gene3D" id="3.40.50.11350">
    <property type="match status" value="1"/>
</dbReference>
<reference evidence="15" key="1">
    <citation type="submission" date="2025-08" db="UniProtKB">
        <authorList>
            <consortium name="RefSeq"/>
        </authorList>
    </citation>
    <scope>IDENTIFICATION</scope>
    <source>
        <tissue evidence="15">Testes</tissue>
    </source>
</reference>
<dbReference type="Gene3D" id="1.10.150.50">
    <property type="entry name" value="Transcription Factor, Ets-1"/>
    <property type="match status" value="1"/>
</dbReference>
<proteinExistence type="inferred from homology"/>
<evidence type="ECO:0000313" key="14">
    <source>
        <dbReference type="Proteomes" id="UP000694865"/>
    </source>
</evidence>
<evidence type="ECO:0000256" key="2">
    <source>
        <dbReference type="ARBA" id="ARBA00004922"/>
    </source>
</evidence>
<dbReference type="Pfam" id="PF00536">
    <property type="entry name" value="SAM_1"/>
    <property type="match status" value="1"/>
</dbReference>
<sequence>MEPILKELGMGSLLSHFIKEEITPEMVSSLTADDWLKMGVTIGKRLKIIERCRAFVENEEKGEIEREVSNIFRRRESVSCRATEAGLMANKAIDKLKCSFESGVKRKKGFRKGRDKIISAPKKFAPVKEEQKRLIALACPVDTDDDDDYDRKVTEDKILFDGMMVFKHDFSESEIREEIVEQLRLKCNSFTDFSCVVSSDFSFTRVINRKIRTIDGHPKLDGKGITKVYPTGSVYVQLKKDFRVFSINSDEEEQPDGNKKMNDEQINEIVEKLLTLNSAFPDMPIMKIRKLLEDQRGDMDRVANFLLDVTTSGEVPDIVVSDDSDDDIDHYGTVNMKLADSPVLPAKMAAIRASPPRGNPFAGLTRKHAIKCEFIDGKLVQDNTHYDVPRRRYLLPVHKDANGPNCQYQAFRGAMKFAMAENRTLVEMWFRNHGSAGRAYSGRKFVNETFDVDSIKQVVDLVSVEEFRKACNGTVDGILIDPFSVHLPLLSYIEEYKIRRNAFTAEYAITLPGINSVPRTPEEQIRQYERARTVECLAYFEPDRLSPVRVPANITRQVDLHLIRTPQIRKLAEKISTEICNNKPFICMHWRNRSGEVAHCPSVTQCGNLTTVINVNKTAVVLAEDVKKLMSERKLECIYVAFPPLGEKIVKILKNAQIRNVVTRKDITGDSYPVKLPENVRLDNYHTALLEQEICIRSHLFLSHYSSLSKMIRDARDTQPGLEYIHLSHLASWKAPGVVLKRRKL</sequence>
<evidence type="ECO:0000256" key="12">
    <source>
        <dbReference type="ARBA" id="ARBA00048647"/>
    </source>
</evidence>
<evidence type="ECO:0000256" key="8">
    <source>
        <dbReference type="ARBA" id="ARBA00025803"/>
    </source>
</evidence>
<keyword evidence="14" id="KW-1185">Reference proteome</keyword>
<dbReference type="InterPro" id="IPR013761">
    <property type="entry name" value="SAM/pointed_sf"/>
</dbReference>
<evidence type="ECO:0000256" key="9">
    <source>
        <dbReference type="ARBA" id="ARBA00026232"/>
    </source>
</evidence>
<feature type="domain" description="CUE" evidence="13">
    <location>
        <begin position="268"/>
        <end position="311"/>
    </location>
</feature>
<evidence type="ECO:0000313" key="15">
    <source>
        <dbReference type="RefSeq" id="XP_002741256.1"/>
    </source>
</evidence>
<evidence type="ECO:0000256" key="7">
    <source>
        <dbReference type="ARBA" id="ARBA00023277"/>
    </source>
</evidence>
<comment type="pathway">
    <text evidence="2">Protein modification; protein glycosylation.</text>
</comment>
<evidence type="ECO:0000256" key="1">
    <source>
        <dbReference type="ARBA" id="ARBA00004240"/>
    </source>
</evidence>
<dbReference type="SUPFAM" id="SSF47769">
    <property type="entry name" value="SAM/Pointed domain"/>
    <property type="match status" value="1"/>
</dbReference>
<evidence type="ECO:0000256" key="6">
    <source>
        <dbReference type="ARBA" id="ARBA00023253"/>
    </source>
</evidence>
<organism evidence="14 15">
    <name type="scientific">Saccoglossus kowalevskii</name>
    <name type="common">Acorn worm</name>
    <dbReference type="NCBI Taxonomy" id="10224"/>
    <lineage>
        <taxon>Eukaryota</taxon>
        <taxon>Metazoa</taxon>
        <taxon>Hemichordata</taxon>
        <taxon>Enteropneusta</taxon>
        <taxon>Harrimaniidae</taxon>
        <taxon>Saccoglossus</taxon>
    </lineage>
</organism>
<dbReference type="Pfam" id="PF10250">
    <property type="entry name" value="O-FucT"/>
    <property type="match status" value="1"/>
</dbReference>
<keyword evidence="7" id="KW-0119">Carbohydrate metabolism</keyword>
<name>A0ABM0H046_SACKO</name>
<dbReference type="PANTHER" id="PTHR13398:SF0">
    <property type="entry name" value="GDP-FUCOSE PROTEIN O-FUCOSYLTRANSFERASE 2"/>
    <property type="match status" value="1"/>
</dbReference>
<comment type="subcellular location">
    <subcellularLocation>
        <location evidence="1">Endoplasmic reticulum</location>
    </subcellularLocation>
</comment>
<evidence type="ECO:0000256" key="5">
    <source>
        <dbReference type="ARBA" id="ARBA00022824"/>
    </source>
</evidence>
<keyword evidence="5" id="KW-0256">Endoplasmic reticulum</keyword>
<evidence type="ECO:0000256" key="11">
    <source>
        <dbReference type="ARBA" id="ARBA00047273"/>
    </source>
</evidence>
<dbReference type="PANTHER" id="PTHR13398">
    <property type="entry name" value="GDP-FUCOSE PROTEIN O-FUCOSYLTRANSFERASE 2"/>
    <property type="match status" value="1"/>
</dbReference>
<dbReference type="CDD" id="cd14279">
    <property type="entry name" value="CUE"/>
    <property type="match status" value="1"/>
</dbReference>
<comment type="similarity">
    <text evidence="8">Belongs to the glycosyltransferase 68 family.</text>
</comment>
<dbReference type="PROSITE" id="PS51140">
    <property type="entry name" value="CUE"/>
    <property type="match status" value="1"/>
</dbReference>
<accession>A0ABM0H046</accession>